<feature type="region of interest" description="Disordered" evidence="1">
    <location>
        <begin position="267"/>
        <end position="287"/>
    </location>
</feature>
<feature type="compositionally biased region" description="Polar residues" evidence="1">
    <location>
        <begin position="546"/>
        <end position="564"/>
    </location>
</feature>
<feature type="compositionally biased region" description="Polar residues" evidence="1">
    <location>
        <begin position="389"/>
        <end position="408"/>
    </location>
</feature>
<feature type="region of interest" description="Disordered" evidence="1">
    <location>
        <begin position="342"/>
        <end position="362"/>
    </location>
</feature>
<dbReference type="Gene3D" id="3.10.590.10">
    <property type="entry name" value="ph1033 like domains"/>
    <property type="match status" value="1"/>
</dbReference>
<reference evidence="5" key="1">
    <citation type="submission" date="2016-06" db="UniProtKB">
        <authorList>
            <consortium name="WormBaseParasite"/>
        </authorList>
    </citation>
    <scope>IDENTIFICATION</scope>
</reference>
<feature type="region of interest" description="Disordered" evidence="1">
    <location>
        <begin position="522"/>
        <end position="571"/>
    </location>
</feature>
<dbReference type="Proteomes" id="UP000272942">
    <property type="component" value="Unassembled WGS sequence"/>
</dbReference>
<proteinExistence type="predicted"/>
<dbReference type="OrthoDB" id="306690at2759"/>
<feature type="region of interest" description="Disordered" evidence="1">
    <location>
        <begin position="374"/>
        <end position="408"/>
    </location>
</feature>
<dbReference type="PROSITE" id="PS50882">
    <property type="entry name" value="YTH"/>
    <property type="match status" value="1"/>
</dbReference>
<dbReference type="InterPro" id="IPR007275">
    <property type="entry name" value="YTH_domain"/>
</dbReference>
<sequence>MTNAADTYYGTLFSHLSYGMGENGAGANSTPNATYTDAAMAAAAAAAAMAAATGVGDWTNVSSYQQGSGVLPNLNPPIPTVNMTVGPGVTNSAELSIPSGAASTTSSSNITSPYCATLLAAVAAAAAAAAYPVHPTQSGNVSAGSSTPAADYAALYYRSSGQRPPVVSSAANPYNSAVYPTASWPYSVSPNHYPNSSQVVDRINPNLVPVDGWSASNGQPAVIPSIGSELGINCRQHTPHIPSTMFSSTVPCDRASAVQNDLIGQPYFTSPSNRKPISSIPVSQSLTTTGNEHSGLYSMLPDEVCEEAYLAPDSHQLVNDNTANNVIQTVYKHVEPFSQHMCQHTTEHQQQQQQQQTRQQPQQKILDEFNRLSLESNRDYKPPTPCGPTPSTESVGESVPQAANSSQWQYHEVNTEHEVFLSVSDNVPNREQGTRTISGILRPLSSTSQPQFTNTMSFPVQPAKGTTQTKTWANIAGQPPKGSAAVLMSSTGWSIKRTPGHVLTQGSRGSITTPSTSVIVAKPQTSHSKPDDHAKVTQAPFRSGRPESSVNSENERNTASVTTNGKGGSTYEDSLQLLQREAELLHQRLAKSINPAKFDTNIEKARFFVIKSFSEDDIHRSIKYSVWCSTELGNKKLDAAFVEAKGQYPIYLFYSVNGSGHFCGMAEMTSRVDYDTRMRVWAQDKWQGAFSVRWIFVKDVPNTALRHIRIETNENKPVTHSRDTTELPLERGRQVMEVFAGYSHTLSIFDDFVFYEQRERQDVGGLIQYLIRQSVGDAVVNTISPQHIWILFEMVQGSSKTRQVHFP</sequence>
<evidence type="ECO:0000256" key="1">
    <source>
        <dbReference type="SAM" id="MobiDB-lite"/>
    </source>
</evidence>
<evidence type="ECO:0000313" key="5">
    <source>
        <dbReference type="WBParaSite" id="ECPE_0000861001-mRNA-1"/>
    </source>
</evidence>
<dbReference type="EMBL" id="UZAN01046178">
    <property type="protein sequence ID" value="VDP83823.1"/>
    <property type="molecule type" value="Genomic_DNA"/>
</dbReference>
<name>A0A183ANP9_9TREM</name>
<dbReference type="GO" id="GO:0003729">
    <property type="term" value="F:mRNA binding"/>
    <property type="evidence" value="ECO:0007669"/>
    <property type="project" value="TreeGrafter"/>
</dbReference>
<evidence type="ECO:0000313" key="4">
    <source>
        <dbReference type="Proteomes" id="UP000272942"/>
    </source>
</evidence>
<dbReference type="Pfam" id="PF04146">
    <property type="entry name" value="YTH"/>
    <property type="match status" value="1"/>
</dbReference>
<accession>A0A183ANP9</accession>
<dbReference type="GO" id="GO:0005737">
    <property type="term" value="C:cytoplasm"/>
    <property type="evidence" value="ECO:0007669"/>
    <property type="project" value="TreeGrafter"/>
</dbReference>
<evidence type="ECO:0000259" key="2">
    <source>
        <dbReference type="PROSITE" id="PS50882"/>
    </source>
</evidence>
<evidence type="ECO:0000313" key="3">
    <source>
        <dbReference type="EMBL" id="VDP83823.1"/>
    </source>
</evidence>
<dbReference type="InterPro" id="IPR045168">
    <property type="entry name" value="YTH_prot"/>
</dbReference>
<dbReference type="WBParaSite" id="ECPE_0000861001-mRNA-1">
    <property type="protein sequence ID" value="ECPE_0000861001-mRNA-1"/>
    <property type="gene ID" value="ECPE_0000861001"/>
</dbReference>
<keyword evidence="4" id="KW-1185">Reference proteome</keyword>
<gene>
    <name evidence="3" type="ORF">ECPE_LOCUS8584</name>
</gene>
<dbReference type="CDD" id="cd21134">
    <property type="entry name" value="YTH"/>
    <property type="match status" value="1"/>
</dbReference>
<protein>
    <submittedName>
        <fullName evidence="5">YTH domain-containing protein</fullName>
    </submittedName>
</protein>
<dbReference type="GO" id="GO:0061157">
    <property type="term" value="P:mRNA destabilization"/>
    <property type="evidence" value="ECO:0007669"/>
    <property type="project" value="TreeGrafter"/>
</dbReference>
<feature type="domain" description="YTH" evidence="2">
    <location>
        <begin position="605"/>
        <end position="739"/>
    </location>
</feature>
<dbReference type="PANTHER" id="PTHR12357">
    <property type="entry name" value="YTH YT521-B HOMOLOGY DOMAIN-CONTAINING"/>
    <property type="match status" value="1"/>
</dbReference>
<organism evidence="5">
    <name type="scientific">Echinostoma caproni</name>
    <dbReference type="NCBI Taxonomy" id="27848"/>
    <lineage>
        <taxon>Eukaryota</taxon>
        <taxon>Metazoa</taxon>
        <taxon>Spiralia</taxon>
        <taxon>Lophotrochozoa</taxon>
        <taxon>Platyhelminthes</taxon>
        <taxon>Trematoda</taxon>
        <taxon>Digenea</taxon>
        <taxon>Plagiorchiida</taxon>
        <taxon>Echinostomata</taxon>
        <taxon>Echinostomatoidea</taxon>
        <taxon>Echinostomatidae</taxon>
        <taxon>Echinostoma</taxon>
    </lineage>
</organism>
<dbReference type="AlphaFoldDB" id="A0A183ANP9"/>
<dbReference type="GO" id="GO:1990247">
    <property type="term" value="F:N6-methyladenosine-containing RNA reader activity"/>
    <property type="evidence" value="ECO:0007669"/>
    <property type="project" value="TreeGrafter"/>
</dbReference>
<dbReference type="PANTHER" id="PTHR12357:SF89">
    <property type="entry name" value="YTH DOMAIN-CONTAINING FAMILY PROTEIN"/>
    <property type="match status" value="1"/>
</dbReference>
<reference evidence="3 4" key="2">
    <citation type="submission" date="2018-11" db="EMBL/GenBank/DDBJ databases">
        <authorList>
            <consortium name="Pathogen Informatics"/>
        </authorList>
    </citation>
    <scope>NUCLEOTIDE SEQUENCE [LARGE SCALE GENOMIC DNA]</scope>
    <source>
        <strain evidence="3 4">Egypt</strain>
    </source>
</reference>